<accession>A0A1R4F2V0</accession>
<dbReference type="AlphaFoldDB" id="A0A1R4F2V0"/>
<name>A0A1R4F2V0_9MICC</name>
<proteinExistence type="predicted"/>
<protein>
    <submittedName>
        <fullName evidence="1">Uncharacterized protein</fullName>
    </submittedName>
</protein>
<dbReference type="Proteomes" id="UP000195913">
    <property type="component" value="Unassembled WGS sequence"/>
</dbReference>
<organism evidence="1 2">
    <name type="scientific">Arthrobacter rhombi</name>
    <dbReference type="NCBI Taxonomy" id="71253"/>
    <lineage>
        <taxon>Bacteria</taxon>
        <taxon>Bacillati</taxon>
        <taxon>Actinomycetota</taxon>
        <taxon>Actinomycetes</taxon>
        <taxon>Micrococcales</taxon>
        <taxon>Micrococcaceae</taxon>
        <taxon>Arthrobacter</taxon>
    </lineage>
</organism>
<reference evidence="1 2" key="1">
    <citation type="submission" date="2017-02" db="EMBL/GenBank/DDBJ databases">
        <authorList>
            <person name="Peterson S.W."/>
        </authorList>
    </citation>
    <scope>NUCLEOTIDE SEQUENCE [LARGE SCALE GENOMIC DNA]</scope>
    <source>
        <strain evidence="1 2">B Ar 00.02</strain>
    </source>
</reference>
<evidence type="ECO:0000313" key="1">
    <source>
        <dbReference type="EMBL" id="SJM50217.1"/>
    </source>
</evidence>
<gene>
    <name evidence="1" type="ORF">FM101_01945</name>
</gene>
<sequence>MSSPWSVASEDPFLSIGSRGSMLSNCSMDSVGSVMSSRGVGAGLVAVAVSGQGRHHH</sequence>
<dbReference type="EMBL" id="FUHW01000011">
    <property type="protein sequence ID" value="SJM50217.1"/>
    <property type="molecule type" value="Genomic_DNA"/>
</dbReference>
<dbReference type="RefSeq" id="WP_158225847.1">
    <property type="nucleotide sequence ID" value="NZ_FUHW01000011.1"/>
</dbReference>
<keyword evidence="2" id="KW-1185">Reference proteome</keyword>
<evidence type="ECO:0000313" key="2">
    <source>
        <dbReference type="Proteomes" id="UP000195913"/>
    </source>
</evidence>